<keyword evidence="7" id="KW-0282">Flagellum</keyword>
<keyword evidence="7" id="KW-0969">Cilium</keyword>
<dbReference type="Pfam" id="PF00669">
    <property type="entry name" value="Flagellin_N"/>
    <property type="match status" value="1"/>
</dbReference>
<dbReference type="EMBL" id="JBHRSZ010000002">
    <property type="protein sequence ID" value="MFC3149999.1"/>
    <property type="molecule type" value="Genomic_DNA"/>
</dbReference>
<feature type="domain" description="Flagellin N-terminal" evidence="5">
    <location>
        <begin position="5"/>
        <end position="143"/>
    </location>
</feature>
<dbReference type="Gene3D" id="3.30.70.2120">
    <property type="match status" value="2"/>
</dbReference>
<dbReference type="Gene3D" id="6.10.280.190">
    <property type="match status" value="1"/>
</dbReference>
<evidence type="ECO:0000313" key="7">
    <source>
        <dbReference type="EMBL" id="MFC3149999.1"/>
    </source>
</evidence>
<evidence type="ECO:0000256" key="2">
    <source>
        <dbReference type="ARBA" id="ARBA00022525"/>
    </source>
</evidence>
<dbReference type="Gene3D" id="1.20.1330.10">
    <property type="entry name" value="f41 fragment of flagellin, N-terminal domain"/>
    <property type="match status" value="1"/>
</dbReference>
<dbReference type="InterPro" id="IPR042187">
    <property type="entry name" value="Flagellin_C_sub2"/>
</dbReference>
<dbReference type="Gene3D" id="6.10.10.10">
    <property type="entry name" value="Flagellar export chaperone, C-terminal domain"/>
    <property type="match status" value="1"/>
</dbReference>
<keyword evidence="2 4" id="KW-0964">Secreted</keyword>
<dbReference type="SUPFAM" id="SSF64518">
    <property type="entry name" value="Phase 1 flagellin"/>
    <property type="match status" value="1"/>
</dbReference>
<name>A0ABV7H800_9GAMM</name>
<reference evidence="8" key="1">
    <citation type="journal article" date="2019" name="Int. J. Syst. Evol. Microbiol.">
        <title>The Global Catalogue of Microorganisms (GCM) 10K type strain sequencing project: providing services to taxonomists for standard genome sequencing and annotation.</title>
        <authorList>
            <consortium name="The Broad Institute Genomics Platform"/>
            <consortium name="The Broad Institute Genome Sequencing Center for Infectious Disease"/>
            <person name="Wu L."/>
            <person name="Ma J."/>
        </authorList>
    </citation>
    <scope>NUCLEOTIDE SEQUENCE [LARGE SCALE GENOMIC DNA]</scope>
    <source>
        <strain evidence="8">KCTC 52438</strain>
    </source>
</reference>
<dbReference type="InterPro" id="IPR046358">
    <property type="entry name" value="Flagellin_C"/>
</dbReference>
<gene>
    <name evidence="7" type="ORF">ACFOEK_03075</name>
</gene>
<evidence type="ECO:0000313" key="8">
    <source>
        <dbReference type="Proteomes" id="UP001595476"/>
    </source>
</evidence>
<evidence type="ECO:0000256" key="4">
    <source>
        <dbReference type="RuleBase" id="RU362073"/>
    </source>
</evidence>
<evidence type="ECO:0000256" key="1">
    <source>
        <dbReference type="ARBA" id="ARBA00005709"/>
    </source>
</evidence>
<dbReference type="InterPro" id="IPR001492">
    <property type="entry name" value="Flagellin"/>
</dbReference>
<dbReference type="RefSeq" id="WP_386715991.1">
    <property type="nucleotide sequence ID" value="NZ_JBHRSZ010000002.1"/>
</dbReference>
<comment type="function">
    <text evidence="4">Flagellin is the subunit protein which polymerizes to form the filaments of bacterial flagella.</text>
</comment>
<keyword evidence="8" id="KW-1185">Reference proteome</keyword>
<dbReference type="PANTHER" id="PTHR42792:SF2">
    <property type="entry name" value="FLAGELLIN"/>
    <property type="match status" value="1"/>
</dbReference>
<evidence type="ECO:0000259" key="5">
    <source>
        <dbReference type="Pfam" id="PF00669"/>
    </source>
</evidence>
<proteinExistence type="inferred from homology"/>
<dbReference type="Proteomes" id="UP001595476">
    <property type="component" value="Unassembled WGS sequence"/>
</dbReference>
<keyword evidence="7" id="KW-0966">Cell projection</keyword>
<dbReference type="PRINTS" id="PR00207">
    <property type="entry name" value="FLAGELLIN"/>
</dbReference>
<evidence type="ECO:0000256" key="3">
    <source>
        <dbReference type="ARBA" id="ARBA00023143"/>
    </source>
</evidence>
<dbReference type="InterPro" id="IPR001029">
    <property type="entry name" value="Flagellin_N"/>
</dbReference>
<comment type="caution">
    <text evidence="7">The sequence shown here is derived from an EMBL/GenBank/DDBJ whole genome shotgun (WGS) entry which is preliminary data.</text>
</comment>
<keyword evidence="3 4" id="KW-0975">Bacterial flagellum</keyword>
<protein>
    <recommendedName>
        <fullName evidence="4">Flagellin</fullName>
    </recommendedName>
</protein>
<accession>A0ABV7H800</accession>
<comment type="similarity">
    <text evidence="1 4">Belongs to the bacterial flagellin family.</text>
</comment>
<organism evidence="7 8">
    <name type="scientific">Litoribrevibacter euphylliae</name>
    <dbReference type="NCBI Taxonomy" id="1834034"/>
    <lineage>
        <taxon>Bacteria</taxon>
        <taxon>Pseudomonadati</taxon>
        <taxon>Pseudomonadota</taxon>
        <taxon>Gammaproteobacteria</taxon>
        <taxon>Oceanospirillales</taxon>
        <taxon>Oceanospirillaceae</taxon>
        <taxon>Litoribrevibacter</taxon>
    </lineage>
</organism>
<feature type="domain" description="Flagellin C-terminal" evidence="6">
    <location>
        <begin position="659"/>
        <end position="744"/>
    </location>
</feature>
<dbReference type="Pfam" id="PF00700">
    <property type="entry name" value="Flagellin_C"/>
    <property type="match status" value="1"/>
</dbReference>
<evidence type="ECO:0000259" key="6">
    <source>
        <dbReference type="Pfam" id="PF00700"/>
    </source>
</evidence>
<comment type="subcellular location">
    <subcellularLocation>
        <location evidence="4">Secreted</location>
    </subcellularLocation>
    <subcellularLocation>
        <location evidence="4">Bacterial flagellum</location>
    </subcellularLocation>
</comment>
<sequence length="745" mass="74635">MPQIINTNIASLNAQRNLNSAQAGNDTALQRLSSGLRINSAADDAAGLSISTRFDSQINGNNQAIRNSADGVSLAQTAEGALDSITDSLQRIRELAVQSANGTNNAIDREALNLEAQQLIDEIENVSQTANFNGTSLLDGSFTGITFQTGANVGNSIEVSIGEVTTSTLGVAETAGVSAMGGEITADVLTGAASVNYVDNQANALANGDLVINGVSIDASKSAADTSSTAFSASSAIAKAAAINEKSDETGVTAVALETVVQGQALSAGGNTYADDSGTLEINGVSIAISTAANLDADTNREAIAAAINAVSGQTGVTAINTGDDDTGITLSAADGRNIAISSFTMATATQTAQLGLGTSLDTGVASAVESVVTGSILLQSADGSDITIEGGTGNIENTGFTEGTKSGSKAQLSSTRFADAASASPATIDAGDLTINGISIRATTTADDTSSYSETGASFEAYISSSAIARAAAINEVSEETGVTAVAEENVVKGTQGTTVGAAGAVFTINGVSTTAIDLSAAGGDASDRRSNTVDAINSISGQTGVVAVDAGDGIELRAADGRNITVESNQANGATNAFDATGLALPDTVAANAGVNGAGYTFTSTVRLESAGEFTLDSETGGIEDFGFRAGTYGAEEAGTFLKDVDLSTVDGALTAITAVDNALQQVSSERANLGATQNRFNSTISNLTITSENLSASNSRIRDADYAAETAELSRTQVLIQAGISVLSQANARPQQVLSLLG</sequence>
<dbReference type="PANTHER" id="PTHR42792">
    <property type="entry name" value="FLAGELLIN"/>
    <property type="match status" value="1"/>
</dbReference>